<dbReference type="PIRSF" id="PIRSF002741">
    <property type="entry name" value="MppA"/>
    <property type="match status" value="1"/>
</dbReference>
<dbReference type="CDD" id="cd08513">
    <property type="entry name" value="PBP2_thermophilic_Hb8_like"/>
    <property type="match status" value="1"/>
</dbReference>
<dbReference type="GO" id="GO:0042597">
    <property type="term" value="C:periplasmic space"/>
    <property type="evidence" value="ECO:0007669"/>
    <property type="project" value="UniProtKB-ARBA"/>
</dbReference>
<dbReference type="Gene3D" id="3.90.76.10">
    <property type="entry name" value="Dipeptide-binding Protein, Domain 1"/>
    <property type="match status" value="1"/>
</dbReference>
<evidence type="ECO:0000256" key="3">
    <source>
        <dbReference type="ARBA" id="ARBA00022729"/>
    </source>
</evidence>
<organism evidence="6 7">
    <name type="scientific">candidate division Kazan bacterium RIFCSPLOWO2_01_FULL_48_13</name>
    <dbReference type="NCBI Taxonomy" id="1798539"/>
    <lineage>
        <taxon>Bacteria</taxon>
        <taxon>Bacteria division Kazan-3B-28</taxon>
    </lineage>
</organism>
<comment type="caution">
    <text evidence="6">The sequence shown here is derived from an EMBL/GenBank/DDBJ whole genome shotgun (WGS) entry which is preliminary data.</text>
</comment>
<keyword evidence="4" id="KW-0472">Membrane</keyword>
<comment type="similarity">
    <text evidence="1">Belongs to the bacterial solute-binding protein 5 family.</text>
</comment>
<dbReference type="SUPFAM" id="SSF53850">
    <property type="entry name" value="Periplasmic binding protein-like II"/>
    <property type="match status" value="1"/>
</dbReference>
<dbReference type="PANTHER" id="PTHR30290:SF9">
    <property type="entry name" value="OLIGOPEPTIDE-BINDING PROTEIN APPA"/>
    <property type="match status" value="1"/>
</dbReference>
<dbReference type="STRING" id="1798539.A2994_02855"/>
<reference evidence="6 7" key="1">
    <citation type="journal article" date="2016" name="Nat. Commun.">
        <title>Thousands of microbial genomes shed light on interconnected biogeochemical processes in an aquifer system.</title>
        <authorList>
            <person name="Anantharaman K."/>
            <person name="Brown C.T."/>
            <person name="Hug L.A."/>
            <person name="Sharon I."/>
            <person name="Castelle C.J."/>
            <person name="Probst A.J."/>
            <person name="Thomas B.C."/>
            <person name="Singh A."/>
            <person name="Wilkins M.J."/>
            <person name="Karaoz U."/>
            <person name="Brodie E.L."/>
            <person name="Williams K.H."/>
            <person name="Hubbard S.S."/>
            <person name="Banfield J.F."/>
        </authorList>
    </citation>
    <scope>NUCLEOTIDE SEQUENCE [LARGE SCALE GENOMIC DNA]</scope>
</reference>
<dbReference type="AlphaFoldDB" id="A0A1F4PP96"/>
<dbReference type="PANTHER" id="PTHR30290">
    <property type="entry name" value="PERIPLASMIC BINDING COMPONENT OF ABC TRANSPORTER"/>
    <property type="match status" value="1"/>
</dbReference>
<evidence type="ECO:0000313" key="7">
    <source>
        <dbReference type="Proteomes" id="UP000179010"/>
    </source>
</evidence>
<keyword evidence="4" id="KW-0812">Transmembrane</keyword>
<evidence type="ECO:0000259" key="5">
    <source>
        <dbReference type="Pfam" id="PF00496"/>
    </source>
</evidence>
<dbReference type="GO" id="GO:1904680">
    <property type="term" value="F:peptide transmembrane transporter activity"/>
    <property type="evidence" value="ECO:0007669"/>
    <property type="project" value="TreeGrafter"/>
</dbReference>
<dbReference type="Gene3D" id="3.40.190.10">
    <property type="entry name" value="Periplasmic binding protein-like II"/>
    <property type="match status" value="1"/>
</dbReference>
<sequence length="598" mass="66232">MNIFRIQKRLSPDQFSQSHGLMRWLYRLQILANAVGGFFRYFVNHLSRMEKVTIAGLVGVIFIAGVSLLAAVSRSADVQAVKGGSIIEGVVGRIQVINPLYAESNPADRDISRLVFSGLVKTGLGREFLPDLAASWEVLDKGKTYLFKLRDNAKWHDGDRMLAEDVVFTIQVIQNEGYAGPLKSAWQGIEVTALDTATVRFSLPNPSTFFLSQATVGIIPAHLFAHLPVAEIGNPDNNRQPIGAGPYQIIDTIAAKDSLNLVANPNYYAEQPFIDKIVFYFFDSEKSLLGAIRSGTVTSASFSVLNDVSDLGLPNIRTYTYSLPQYKAVFFNTMGGSVALADKAIRQALAFATDKQKIIKEAANGNATVVDSPILPGFWGHLPEIKKYGLDFVAARDVLNRAGWRDIDQDGVMEKDNHRLELTLTFKDDAVQQEIAETLKSNWSAIGVLVNLNPVANDRLIDEVIRPRNYEALIFGQNLGADSDPYAYWHSSQIQDPGLALSIVSDKDIDNNLEMARLSSDINRSIGYYHKFQAAFSNLVPAVLLYQPHFTYLVDAKVKGVTANINLGDTSDRFLNITEWYVKFRRAVSDIIETDPGQ</sequence>
<dbReference type="GO" id="GO:0043190">
    <property type="term" value="C:ATP-binding cassette (ABC) transporter complex"/>
    <property type="evidence" value="ECO:0007669"/>
    <property type="project" value="InterPro"/>
</dbReference>
<feature type="transmembrane region" description="Helical" evidence="4">
    <location>
        <begin position="52"/>
        <end position="72"/>
    </location>
</feature>
<evidence type="ECO:0000256" key="2">
    <source>
        <dbReference type="ARBA" id="ARBA00022448"/>
    </source>
</evidence>
<name>A0A1F4PP96_UNCK3</name>
<dbReference type="Proteomes" id="UP000179010">
    <property type="component" value="Unassembled WGS sequence"/>
</dbReference>
<dbReference type="EMBL" id="METE01000001">
    <property type="protein sequence ID" value="OGB85673.1"/>
    <property type="molecule type" value="Genomic_DNA"/>
</dbReference>
<gene>
    <name evidence="6" type="ORF">A2994_02855</name>
</gene>
<dbReference type="InterPro" id="IPR030678">
    <property type="entry name" value="Peptide/Ni-bd"/>
</dbReference>
<feature type="domain" description="Solute-binding protein family 5" evidence="5">
    <location>
        <begin position="128"/>
        <end position="490"/>
    </location>
</feature>
<proteinExistence type="inferred from homology"/>
<keyword evidence="2" id="KW-0813">Transport</keyword>
<evidence type="ECO:0000256" key="4">
    <source>
        <dbReference type="SAM" id="Phobius"/>
    </source>
</evidence>
<evidence type="ECO:0000256" key="1">
    <source>
        <dbReference type="ARBA" id="ARBA00005695"/>
    </source>
</evidence>
<keyword evidence="3" id="KW-0732">Signal</keyword>
<dbReference type="Gene3D" id="3.10.105.10">
    <property type="entry name" value="Dipeptide-binding Protein, Domain 3"/>
    <property type="match status" value="1"/>
</dbReference>
<protein>
    <recommendedName>
        <fullName evidence="5">Solute-binding protein family 5 domain-containing protein</fullName>
    </recommendedName>
</protein>
<evidence type="ECO:0000313" key="6">
    <source>
        <dbReference type="EMBL" id="OGB85673.1"/>
    </source>
</evidence>
<dbReference type="InterPro" id="IPR039424">
    <property type="entry name" value="SBP_5"/>
</dbReference>
<dbReference type="GO" id="GO:0015833">
    <property type="term" value="P:peptide transport"/>
    <property type="evidence" value="ECO:0007669"/>
    <property type="project" value="TreeGrafter"/>
</dbReference>
<accession>A0A1F4PP96</accession>
<keyword evidence="4" id="KW-1133">Transmembrane helix</keyword>
<dbReference type="InterPro" id="IPR000914">
    <property type="entry name" value="SBP_5_dom"/>
</dbReference>
<dbReference type="Pfam" id="PF00496">
    <property type="entry name" value="SBP_bac_5"/>
    <property type="match status" value="1"/>
</dbReference>